<dbReference type="PROSITE" id="PS50930">
    <property type="entry name" value="HTH_LYTTR"/>
    <property type="match status" value="1"/>
</dbReference>
<proteinExistence type="predicted"/>
<dbReference type="SMART" id="SM00850">
    <property type="entry name" value="LytTR"/>
    <property type="match status" value="1"/>
</dbReference>
<dbReference type="PATRIC" id="fig|1423725.3.peg.114"/>
<evidence type="ECO:0000259" key="1">
    <source>
        <dbReference type="PROSITE" id="PS50930"/>
    </source>
</evidence>
<accession>A0A0R2D3H5</accession>
<dbReference type="PANTHER" id="PTHR37299:SF4">
    <property type="entry name" value="TRANSCRIPTIONAL REGULATOR"/>
    <property type="match status" value="1"/>
</dbReference>
<dbReference type="AlphaFoldDB" id="A0A0R2D3H5"/>
<dbReference type="STRING" id="1423725.FC19_GL000113"/>
<reference evidence="2 3" key="1">
    <citation type="journal article" date="2015" name="Genome Announc.">
        <title>Expanding the biotechnology potential of lactobacilli through comparative genomics of 213 strains and associated genera.</title>
        <authorList>
            <person name="Sun Z."/>
            <person name="Harris H.M."/>
            <person name="McCann A."/>
            <person name="Guo C."/>
            <person name="Argimon S."/>
            <person name="Zhang W."/>
            <person name="Yang X."/>
            <person name="Jeffery I.B."/>
            <person name="Cooney J.C."/>
            <person name="Kagawa T.F."/>
            <person name="Liu W."/>
            <person name="Song Y."/>
            <person name="Salvetti E."/>
            <person name="Wrobel A."/>
            <person name="Rasinkangas P."/>
            <person name="Parkhill J."/>
            <person name="Rea M.C."/>
            <person name="O'Sullivan O."/>
            <person name="Ritari J."/>
            <person name="Douillard F.P."/>
            <person name="Paul Ross R."/>
            <person name="Yang R."/>
            <person name="Briner A.E."/>
            <person name="Felis G.E."/>
            <person name="de Vos W.M."/>
            <person name="Barrangou R."/>
            <person name="Klaenhammer T.R."/>
            <person name="Caufield P.W."/>
            <person name="Cui Y."/>
            <person name="Zhang H."/>
            <person name="O'Toole P.W."/>
        </authorList>
    </citation>
    <scope>NUCLEOTIDE SEQUENCE [LARGE SCALE GENOMIC DNA]</scope>
    <source>
        <strain evidence="2 3">DSM 21051</strain>
    </source>
</reference>
<dbReference type="Pfam" id="PF04397">
    <property type="entry name" value="LytTR"/>
    <property type="match status" value="1"/>
</dbReference>
<dbReference type="InterPro" id="IPR007492">
    <property type="entry name" value="LytTR_DNA-bd_dom"/>
</dbReference>
<dbReference type="EMBL" id="AYZD01000035">
    <property type="protein sequence ID" value="KRM94854.1"/>
    <property type="molecule type" value="Genomic_DNA"/>
</dbReference>
<dbReference type="Gene3D" id="2.40.50.1020">
    <property type="entry name" value="LytTr DNA-binding domain"/>
    <property type="match status" value="1"/>
</dbReference>
<feature type="domain" description="HTH LytTR-type" evidence="1">
    <location>
        <begin position="38"/>
        <end position="141"/>
    </location>
</feature>
<name>A0A0R2D3H5_9LACO</name>
<evidence type="ECO:0000313" key="2">
    <source>
        <dbReference type="EMBL" id="KRM94854.1"/>
    </source>
</evidence>
<protein>
    <recommendedName>
        <fullName evidence="1">HTH LytTR-type domain-containing protein</fullName>
    </recommendedName>
</protein>
<keyword evidence="3" id="KW-1185">Reference proteome</keyword>
<evidence type="ECO:0000313" key="3">
    <source>
        <dbReference type="Proteomes" id="UP000051015"/>
    </source>
</evidence>
<dbReference type="PANTHER" id="PTHR37299">
    <property type="entry name" value="TRANSCRIPTIONAL REGULATOR-RELATED"/>
    <property type="match status" value="1"/>
</dbReference>
<gene>
    <name evidence="2" type="ORF">FC19_GL000113</name>
</gene>
<organism evidence="2 3">
    <name type="scientific">Liquorilactobacillus aquaticus DSM 21051</name>
    <dbReference type="NCBI Taxonomy" id="1423725"/>
    <lineage>
        <taxon>Bacteria</taxon>
        <taxon>Bacillati</taxon>
        <taxon>Bacillota</taxon>
        <taxon>Bacilli</taxon>
        <taxon>Lactobacillales</taxon>
        <taxon>Lactobacillaceae</taxon>
        <taxon>Liquorilactobacillus</taxon>
    </lineage>
</organism>
<dbReference type="Proteomes" id="UP000051015">
    <property type="component" value="Unassembled WGS sequence"/>
</dbReference>
<dbReference type="GO" id="GO:0003677">
    <property type="term" value="F:DNA binding"/>
    <property type="evidence" value="ECO:0007669"/>
    <property type="project" value="InterPro"/>
</dbReference>
<comment type="caution">
    <text evidence="2">The sequence shown here is derived from an EMBL/GenBank/DDBJ whole genome shotgun (WGS) entry which is preliminary data.</text>
</comment>
<sequence length="144" mass="16699">MGKNSLQEDEVLFHVHELTPPINDAINLLQNNTNVILAKLMSNDREEKIRFSEILYVEYIERQIFLYTKEKTYLLRQSLVNFINSSPEYLIQISKNTLVNVYAIAAFKPHLNGNLTVQLSSTEKLIVSRRYVSSIKNSLKKIAR</sequence>
<dbReference type="InterPro" id="IPR046947">
    <property type="entry name" value="LytR-like"/>
</dbReference>
<dbReference type="GO" id="GO:0000156">
    <property type="term" value="F:phosphorelay response regulator activity"/>
    <property type="evidence" value="ECO:0007669"/>
    <property type="project" value="InterPro"/>
</dbReference>